<comment type="caution">
    <text evidence="1">The sequence shown here is derived from an EMBL/GenBank/DDBJ whole genome shotgun (WGS) entry which is preliminary data.</text>
</comment>
<dbReference type="Proteomes" id="UP000247523">
    <property type="component" value="Unassembled WGS sequence"/>
</dbReference>
<reference evidence="1 2" key="1">
    <citation type="submission" date="2018-05" db="EMBL/GenBank/DDBJ databases">
        <title>Genomic Encyclopedia of Type Strains, Phase IV (KMG-IV): sequencing the most valuable type-strain genomes for metagenomic binning, comparative biology and taxonomic classification.</title>
        <authorList>
            <person name="Goeker M."/>
        </authorList>
    </citation>
    <scope>NUCLEOTIDE SEQUENCE [LARGE SCALE GENOMIC DNA]</scope>
    <source>
        <strain evidence="1 2">DSM 28816</strain>
    </source>
</reference>
<evidence type="ECO:0000313" key="2">
    <source>
        <dbReference type="Proteomes" id="UP000247523"/>
    </source>
</evidence>
<gene>
    <name evidence="1" type="ORF">C8E03_108194</name>
</gene>
<evidence type="ECO:0000313" key="1">
    <source>
        <dbReference type="EMBL" id="PXV88467.1"/>
    </source>
</evidence>
<dbReference type="AlphaFoldDB" id="A0A318EKE9"/>
<name>A0A318EKE9_9FIRM</name>
<organism evidence="1 2">
    <name type="scientific">Lachnotalea glycerini</name>
    <dbReference type="NCBI Taxonomy" id="1763509"/>
    <lineage>
        <taxon>Bacteria</taxon>
        <taxon>Bacillati</taxon>
        <taxon>Bacillota</taxon>
        <taxon>Clostridia</taxon>
        <taxon>Lachnospirales</taxon>
        <taxon>Lachnospiraceae</taxon>
        <taxon>Lachnotalea</taxon>
    </lineage>
</organism>
<dbReference type="RefSeq" id="WP_110291460.1">
    <property type="nucleotide sequence ID" value="NZ_QICS01000008.1"/>
</dbReference>
<sequence>MKMDIYQEVFINERKDDFNKIDYASWFQGRYFMEAVNSCFNKKAKYPTQPYSYKNLEQDGNVSNELRAEIAAKKFEAFAEVFNKKFENKNK</sequence>
<dbReference type="EMBL" id="QICS01000008">
    <property type="protein sequence ID" value="PXV88467.1"/>
    <property type="molecule type" value="Genomic_DNA"/>
</dbReference>
<accession>A0A318EKE9</accession>
<proteinExistence type="predicted"/>
<protein>
    <submittedName>
        <fullName evidence="1">Uncharacterized protein</fullName>
    </submittedName>
</protein>